<accession>A0ABN7PEC1</accession>
<evidence type="ECO:0000313" key="2">
    <source>
        <dbReference type="EMBL" id="CAG2065572.1"/>
    </source>
</evidence>
<proteinExistence type="predicted"/>
<reference evidence="2" key="1">
    <citation type="submission" date="2021-03" db="EMBL/GenBank/DDBJ databases">
        <authorList>
            <person name="Tran Van P."/>
        </authorList>
    </citation>
    <scope>NUCLEOTIDE SEQUENCE</scope>
</reference>
<evidence type="ECO:0000256" key="1">
    <source>
        <dbReference type="SAM" id="SignalP"/>
    </source>
</evidence>
<evidence type="ECO:0000313" key="3">
    <source>
        <dbReference type="Proteomes" id="UP001153148"/>
    </source>
</evidence>
<dbReference type="Proteomes" id="UP001153148">
    <property type="component" value="Unassembled WGS sequence"/>
</dbReference>
<sequence length="185" mass="20406">MWLGVLGALVVCAATSVPSREWVCPDINRPPSATCSCDLPHTLRCAGDRSALRVIGRALRGLPGVSLLDCTVQDVVSLVDPVLEISTVHKSSFYHNRDILWLLTRNFVTLSPIVTAENVMSSNHSNTNALHTFLTYRRCFLFPFTPKPRASRELSWACYDERSQGTLGRVAARAGGEFRRATTCV</sequence>
<keyword evidence="1" id="KW-0732">Signal</keyword>
<comment type="caution">
    <text evidence="2">The sequence shown here is derived from an EMBL/GenBank/DDBJ whole genome shotgun (WGS) entry which is preliminary data.</text>
</comment>
<feature type="signal peptide" evidence="1">
    <location>
        <begin position="1"/>
        <end position="19"/>
    </location>
</feature>
<organism evidence="2 3">
    <name type="scientific">Timema podura</name>
    <name type="common">Walking stick</name>
    <dbReference type="NCBI Taxonomy" id="61482"/>
    <lineage>
        <taxon>Eukaryota</taxon>
        <taxon>Metazoa</taxon>
        <taxon>Ecdysozoa</taxon>
        <taxon>Arthropoda</taxon>
        <taxon>Hexapoda</taxon>
        <taxon>Insecta</taxon>
        <taxon>Pterygota</taxon>
        <taxon>Neoptera</taxon>
        <taxon>Polyneoptera</taxon>
        <taxon>Phasmatodea</taxon>
        <taxon>Timematodea</taxon>
        <taxon>Timematoidea</taxon>
        <taxon>Timematidae</taxon>
        <taxon>Timema</taxon>
    </lineage>
</organism>
<name>A0ABN7PEC1_TIMPD</name>
<gene>
    <name evidence="2" type="ORF">TPAB3V08_LOCUS12516</name>
</gene>
<keyword evidence="3" id="KW-1185">Reference proteome</keyword>
<protein>
    <submittedName>
        <fullName evidence="2">Uncharacterized protein</fullName>
    </submittedName>
</protein>
<dbReference type="EMBL" id="CAJPIN010044536">
    <property type="protein sequence ID" value="CAG2065572.1"/>
    <property type="molecule type" value="Genomic_DNA"/>
</dbReference>
<feature type="chain" id="PRO_5045940939" evidence="1">
    <location>
        <begin position="20"/>
        <end position="185"/>
    </location>
</feature>